<accession>A0ABN2JIN5</accession>
<keyword evidence="1" id="KW-0812">Transmembrane</keyword>
<keyword evidence="1" id="KW-0472">Membrane</keyword>
<dbReference type="Pfam" id="PF00990">
    <property type="entry name" value="GGDEF"/>
    <property type="match status" value="1"/>
</dbReference>
<feature type="transmembrane region" description="Helical" evidence="1">
    <location>
        <begin position="208"/>
        <end position="226"/>
    </location>
</feature>
<dbReference type="InterPro" id="IPR050706">
    <property type="entry name" value="Cyclic-di-GMP_PDE-like"/>
</dbReference>
<feature type="domain" description="GGDEF" evidence="3">
    <location>
        <begin position="366"/>
        <end position="499"/>
    </location>
</feature>
<feature type="transmembrane region" description="Helical" evidence="1">
    <location>
        <begin position="65"/>
        <end position="85"/>
    </location>
</feature>
<dbReference type="Pfam" id="PF00563">
    <property type="entry name" value="EAL"/>
    <property type="match status" value="1"/>
</dbReference>
<dbReference type="PROSITE" id="PS50887">
    <property type="entry name" value="GGDEF"/>
    <property type="match status" value="1"/>
</dbReference>
<dbReference type="CDD" id="cd01948">
    <property type="entry name" value="EAL"/>
    <property type="match status" value="1"/>
</dbReference>
<feature type="domain" description="EAL" evidence="2">
    <location>
        <begin position="494"/>
        <end position="743"/>
    </location>
</feature>
<dbReference type="SMART" id="SM00052">
    <property type="entry name" value="EAL"/>
    <property type="match status" value="1"/>
</dbReference>
<proteinExistence type="predicted"/>
<dbReference type="PANTHER" id="PTHR33121:SF79">
    <property type="entry name" value="CYCLIC DI-GMP PHOSPHODIESTERASE PDED-RELATED"/>
    <property type="match status" value="1"/>
</dbReference>
<comment type="caution">
    <text evidence="4">The sequence shown here is derived from an EMBL/GenBank/DDBJ whole genome shotgun (WGS) entry which is preliminary data.</text>
</comment>
<dbReference type="Gene3D" id="3.20.20.450">
    <property type="entry name" value="EAL domain"/>
    <property type="match status" value="1"/>
</dbReference>
<dbReference type="PROSITE" id="PS50883">
    <property type="entry name" value="EAL"/>
    <property type="match status" value="1"/>
</dbReference>
<dbReference type="EMBL" id="BAAAPM010000005">
    <property type="protein sequence ID" value="GAA1728650.1"/>
    <property type="molecule type" value="Genomic_DNA"/>
</dbReference>
<feature type="transmembrane region" description="Helical" evidence="1">
    <location>
        <begin position="12"/>
        <end position="32"/>
    </location>
</feature>
<protein>
    <recommendedName>
        <fullName evidence="6">Diguanylate cyclase (GGDEF)-like protein</fullName>
    </recommendedName>
</protein>
<keyword evidence="1" id="KW-1133">Transmembrane helix</keyword>
<feature type="transmembrane region" description="Helical" evidence="1">
    <location>
        <begin position="91"/>
        <end position="108"/>
    </location>
</feature>
<evidence type="ECO:0000259" key="2">
    <source>
        <dbReference type="PROSITE" id="PS50883"/>
    </source>
</evidence>
<evidence type="ECO:0008006" key="6">
    <source>
        <dbReference type="Google" id="ProtNLM"/>
    </source>
</evidence>
<dbReference type="InterPro" id="IPR000160">
    <property type="entry name" value="GGDEF_dom"/>
</dbReference>
<gene>
    <name evidence="4" type="ORF">GCM10009809_25300</name>
</gene>
<dbReference type="InterPro" id="IPR043128">
    <property type="entry name" value="Rev_trsase/Diguanyl_cyclase"/>
</dbReference>
<evidence type="ECO:0000259" key="3">
    <source>
        <dbReference type="PROSITE" id="PS50887"/>
    </source>
</evidence>
<dbReference type="PANTHER" id="PTHR33121">
    <property type="entry name" value="CYCLIC DI-GMP PHOSPHODIESTERASE PDEF"/>
    <property type="match status" value="1"/>
</dbReference>
<dbReference type="Gene3D" id="3.30.70.270">
    <property type="match status" value="1"/>
</dbReference>
<dbReference type="Proteomes" id="UP001501138">
    <property type="component" value="Unassembled WGS sequence"/>
</dbReference>
<organism evidence="4 5">
    <name type="scientific">Isoptericola hypogeus</name>
    <dbReference type="NCBI Taxonomy" id="300179"/>
    <lineage>
        <taxon>Bacteria</taxon>
        <taxon>Bacillati</taxon>
        <taxon>Actinomycetota</taxon>
        <taxon>Actinomycetes</taxon>
        <taxon>Micrococcales</taxon>
        <taxon>Promicromonosporaceae</taxon>
        <taxon>Isoptericola</taxon>
    </lineage>
</organism>
<dbReference type="SUPFAM" id="SSF55073">
    <property type="entry name" value="Nucleotide cyclase"/>
    <property type="match status" value="1"/>
</dbReference>
<name>A0ABN2JIN5_9MICO</name>
<dbReference type="NCBIfam" id="TIGR00254">
    <property type="entry name" value="GGDEF"/>
    <property type="match status" value="1"/>
</dbReference>
<dbReference type="InterPro" id="IPR035919">
    <property type="entry name" value="EAL_sf"/>
</dbReference>
<dbReference type="InterPro" id="IPR029787">
    <property type="entry name" value="Nucleotide_cyclase"/>
</dbReference>
<keyword evidence="5" id="KW-1185">Reference proteome</keyword>
<reference evidence="4 5" key="1">
    <citation type="journal article" date="2019" name="Int. J. Syst. Evol. Microbiol.">
        <title>The Global Catalogue of Microorganisms (GCM) 10K type strain sequencing project: providing services to taxonomists for standard genome sequencing and annotation.</title>
        <authorList>
            <consortium name="The Broad Institute Genomics Platform"/>
            <consortium name="The Broad Institute Genome Sequencing Center for Infectious Disease"/>
            <person name="Wu L."/>
            <person name="Ma J."/>
        </authorList>
    </citation>
    <scope>NUCLEOTIDE SEQUENCE [LARGE SCALE GENOMIC DNA]</scope>
    <source>
        <strain evidence="4 5">JCM 15589</strain>
    </source>
</reference>
<dbReference type="SMART" id="SM00267">
    <property type="entry name" value="GGDEF"/>
    <property type="match status" value="1"/>
</dbReference>
<sequence>MRGDRRLTARVYDWVLMAAAAAVVVMGFVGWIGEPPYIGLYTVFALLSTVGVLGMSLVSDKPAVARVLSMVVAGVSLAVVTSPFVHDDASAVLPLWAVTVVVSYPVALRVRAWEMLPHAAMVVVAGQFAVTLDLPWTPGTLGWSVASGLLEYLVAAVVLKGLRALLDRGGRAPIDITSSVLPAALSGVGYAVALVAGLNILYNDPGDPWAAVAVLLSGTFAALALWQYSRAASLRRLADALTRAASETPWPEDEIEDTMLRLVSEHVRVDGVAVEASPGGRRALSAQVLPDRWLVARRRPRDAGFNRHDEELAAGVAALGKESFLRSATERRLHMESVTDDLTGLWEYKYWRSILAGKSRDRMPGEILGIVFFDLDYFKQINETYGHLRADIALAAVGKRLNAFSGRWRFARFGGDEFVGVCHDVRDEADLDEQCASLQQLLGEPVNADGQEIVLGVTVGRTLSVDRDESLGRIVARAERDVRQRKSQRPQGTVEPTDSESVQALLAGGLSVVFHPLVALPARTVQGWEALLRGDIPGRGAVPPPDLVAAARRVGALDAVTRKVAEQAIDMADEACRRLRRRVVVSINLESDQLTWESSALEWIVQRSRSAEAEIVLEVTERGDDAWGDERYEVVDDLERHGIGVALDDYGAGQSRLRAVARRRWHWVKMDRDFLTTHAPGLKLLEHNVRALHELGQPVVLEGLEDERQVELAESLGIDIGQGHWFARPRGAAEVLAELDGGAE</sequence>
<feature type="transmembrane region" description="Helical" evidence="1">
    <location>
        <begin position="38"/>
        <end position="58"/>
    </location>
</feature>
<dbReference type="CDD" id="cd01949">
    <property type="entry name" value="GGDEF"/>
    <property type="match status" value="1"/>
</dbReference>
<evidence type="ECO:0000313" key="4">
    <source>
        <dbReference type="EMBL" id="GAA1728650.1"/>
    </source>
</evidence>
<feature type="transmembrane region" description="Helical" evidence="1">
    <location>
        <begin position="115"/>
        <end position="134"/>
    </location>
</feature>
<dbReference type="SUPFAM" id="SSF141868">
    <property type="entry name" value="EAL domain-like"/>
    <property type="match status" value="1"/>
</dbReference>
<dbReference type="RefSeq" id="WP_344248817.1">
    <property type="nucleotide sequence ID" value="NZ_BAAAPM010000005.1"/>
</dbReference>
<dbReference type="InterPro" id="IPR001633">
    <property type="entry name" value="EAL_dom"/>
</dbReference>
<evidence type="ECO:0000256" key="1">
    <source>
        <dbReference type="SAM" id="Phobius"/>
    </source>
</evidence>
<feature type="transmembrane region" description="Helical" evidence="1">
    <location>
        <begin position="180"/>
        <end position="202"/>
    </location>
</feature>
<evidence type="ECO:0000313" key="5">
    <source>
        <dbReference type="Proteomes" id="UP001501138"/>
    </source>
</evidence>